<evidence type="ECO:0000313" key="1">
    <source>
        <dbReference type="EMBL" id="THU88302.1"/>
    </source>
</evidence>
<accession>A0A4S8LGX2</accession>
<gene>
    <name evidence="1" type="ORF">K435DRAFT_680091</name>
</gene>
<evidence type="ECO:0000313" key="2">
    <source>
        <dbReference type="Proteomes" id="UP000297245"/>
    </source>
</evidence>
<proteinExistence type="predicted"/>
<protein>
    <submittedName>
        <fullName evidence="1">Uncharacterized protein</fullName>
    </submittedName>
</protein>
<organism evidence="1 2">
    <name type="scientific">Dendrothele bispora (strain CBS 962.96)</name>
    <dbReference type="NCBI Taxonomy" id="1314807"/>
    <lineage>
        <taxon>Eukaryota</taxon>
        <taxon>Fungi</taxon>
        <taxon>Dikarya</taxon>
        <taxon>Basidiomycota</taxon>
        <taxon>Agaricomycotina</taxon>
        <taxon>Agaricomycetes</taxon>
        <taxon>Agaricomycetidae</taxon>
        <taxon>Agaricales</taxon>
        <taxon>Agaricales incertae sedis</taxon>
        <taxon>Dendrothele</taxon>
    </lineage>
</organism>
<reference evidence="1 2" key="1">
    <citation type="journal article" date="2019" name="Nat. Ecol. Evol.">
        <title>Megaphylogeny resolves global patterns of mushroom evolution.</title>
        <authorList>
            <person name="Varga T."/>
            <person name="Krizsan K."/>
            <person name="Foldi C."/>
            <person name="Dima B."/>
            <person name="Sanchez-Garcia M."/>
            <person name="Sanchez-Ramirez S."/>
            <person name="Szollosi G.J."/>
            <person name="Szarkandi J.G."/>
            <person name="Papp V."/>
            <person name="Albert L."/>
            <person name="Andreopoulos W."/>
            <person name="Angelini C."/>
            <person name="Antonin V."/>
            <person name="Barry K.W."/>
            <person name="Bougher N.L."/>
            <person name="Buchanan P."/>
            <person name="Buyck B."/>
            <person name="Bense V."/>
            <person name="Catcheside P."/>
            <person name="Chovatia M."/>
            <person name="Cooper J."/>
            <person name="Damon W."/>
            <person name="Desjardin D."/>
            <person name="Finy P."/>
            <person name="Geml J."/>
            <person name="Haridas S."/>
            <person name="Hughes K."/>
            <person name="Justo A."/>
            <person name="Karasinski D."/>
            <person name="Kautmanova I."/>
            <person name="Kiss B."/>
            <person name="Kocsube S."/>
            <person name="Kotiranta H."/>
            <person name="LaButti K.M."/>
            <person name="Lechner B.E."/>
            <person name="Liimatainen K."/>
            <person name="Lipzen A."/>
            <person name="Lukacs Z."/>
            <person name="Mihaltcheva S."/>
            <person name="Morgado L.N."/>
            <person name="Niskanen T."/>
            <person name="Noordeloos M.E."/>
            <person name="Ohm R.A."/>
            <person name="Ortiz-Santana B."/>
            <person name="Ovrebo C."/>
            <person name="Racz N."/>
            <person name="Riley R."/>
            <person name="Savchenko A."/>
            <person name="Shiryaev A."/>
            <person name="Soop K."/>
            <person name="Spirin V."/>
            <person name="Szebenyi C."/>
            <person name="Tomsovsky M."/>
            <person name="Tulloss R.E."/>
            <person name="Uehling J."/>
            <person name="Grigoriev I.V."/>
            <person name="Vagvolgyi C."/>
            <person name="Papp T."/>
            <person name="Martin F.M."/>
            <person name="Miettinen O."/>
            <person name="Hibbett D.S."/>
            <person name="Nagy L.G."/>
        </authorList>
    </citation>
    <scope>NUCLEOTIDE SEQUENCE [LARGE SCALE GENOMIC DNA]</scope>
    <source>
        <strain evidence="1 2">CBS 962.96</strain>
    </source>
</reference>
<dbReference type="EMBL" id="ML179414">
    <property type="protein sequence ID" value="THU88302.1"/>
    <property type="molecule type" value="Genomic_DNA"/>
</dbReference>
<dbReference type="OrthoDB" id="2634326at2759"/>
<feature type="non-terminal residue" evidence="1">
    <location>
        <position position="1"/>
    </location>
</feature>
<keyword evidence="2" id="KW-1185">Reference proteome</keyword>
<name>A0A4S8LGX2_DENBC</name>
<dbReference type="Proteomes" id="UP000297245">
    <property type="component" value="Unassembled WGS sequence"/>
</dbReference>
<dbReference type="AlphaFoldDB" id="A0A4S8LGX2"/>
<sequence length="217" mass="24392">PDPVQGGYAFPDPALIVTVAKHEKTMTYCRNWLRFRDILIFRLSQPSPRLILNSTWRQLLNGDFQTSDMAATSSCTAAQKTSVRDLLGNCLLCIGVDVNLSEIPDAVSWRDQSFSIKSDLPDVVVKEIVWELSHLNFRCELSALDRMLTPTSLSTEELAKHAQRLRDCFSGADPSNLLAVDFDQTREGFAAEVPVARKISLFALRDVMMVWPYVVVK</sequence>